<dbReference type="EMBL" id="ACJY01000101">
    <property type="protein sequence ID" value="EFE85819.1"/>
    <property type="molecule type" value="Genomic_DNA"/>
</dbReference>
<dbReference type="InterPro" id="IPR015055">
    <property type="entry name" value="STIV_B116-like"/>
</dbReference>
<organism evidence="1 2">
    <name type="scientific">Fusobacterium periodonticum ATCC 33693</name>
    <dbReference type="NCBI Taxonomy" id="546275"/>
    <lineage>
        <taxon>Bacteria</taxon>
        <taxon>Fusobacteriati</taxon>
        <taxon>Fusobacteriota</taxon>
        <taxon>Fusobacteriia</taxon>
        <taxon>Fusobacteriales</taxon>
        <taxon>Fusobacteriaceae</taxon>
        <taxon>Fusobacterium</taxon>
    </lineage>
</organism>
<dbReference type="RefSeq" id="WP_005975021.1">
    <property type="nucleotide sequence ID" value="NZ_GG665898.1"/>
</dbReference>
<dbReference type="HOGENOM" id="CLU_2682487_0_0_0"/>
<dbReference type="AlphaFoldDB" id="D4CXS0"/>
<gene>
    <name evidence="1" type="ORF">FUSPEROL_02177</name>
</gene>
<comment type="caution">
    <text evidence="1">The sequence shown here is derived from an EMBL/GenBank/DDBJ whole genome shotgun (WGS) entry which is preliminary data.</text>
</comment>
<dbReference type="GeneID" id="78420346"/>
<name>D4CXS0_9FUSO</name>
<dbReference type="SUPFAM" id="SSF143602">
    <property type="entry name" value="STIV B116-like"/>
    <property type="match status" value="1"/>
</dbReference>
<reference evidence="1 2" key="1">
    <citation type="submission" date="2010-02" db="EMBL/GenBank/DDBJ databases">
        <authorList>
            <person name="Weinstock G."/>
            <person name="Sodergren E."/>
            <person name="Clifton S."/>
            <person name="Fulton L."/>
            <person name="Fulton B."/>
            <person name="Courtney L."/>
            <person name="Fronick C."/>
            <person name="Harrison M."/>
            <person name="Strong C."/>
            <person name="Farmer C."/>
            <person name="Delahaunty K."/>
            <person name="Markovic C."/>
            <person name="Hall O."/>
            <person name="Minx P."/>
            <person name="Tomlinson C."/>
            <person name="Mitreva M."/>
            <person name="Nelson J."/>
            <person name="Hou S."/>
            <person name="Wollam A."/>
            <person name="Pepin K.H."/>
            <person name="Johnson M."/>
            <person name="Bhonagiri V."/>
            <person name="Zhang X."/>
            <person name="Suruliraj S."/>
            <person name="Warren W."/>
            <person name="Chinwalla A."/>
            <person name="Mardis E.R."/>
            <person name="Wilson R.K."/>
        </authorList>
    </citation>
    <scope>NUCLEOTIDE SEQUENCE [LARGE SCALE GENOMIC DNA]</scope>
    <source>
        <strain evidence="1 2">ATCC 33693</strain>
    </source>
</reference>
<protein>
    <submittedName>
        <fullName evidence="1">Uncharacterized protein</fullName>
    </submittedName>
</protein>
<dbReference type="Gene3D" id="3.40.50.11170">
    <property type="entry name" value="Uncharacterised protein PF08960, DUF1874"/>
    <property type="match status" value="1"/>
</dbReference>
<dbReference type="Pfam" id="PF08960">
    <property type="entry name" value="STIV_B116-like"/>
    <property type="match status" value="1"/>
</dbReference>
<evidence type="ECO:0000313" key="2">
    <source>
        <dbReference type="Proteomes" id="UP000003748"/>
    </source>
</evidence>
<evidence type="ECO:0000313" key="1">
    <source>
        <dbReference type="EMBL" id="EFE85819.1"/>
    </source>
</evidence>
<sequence length="74" mass="8471">MKLNKKLAILNTSILTSEGEYKLKDITLEEARKLIKENKDNLLSVVGHQSTVEIINTLLNSNIKMNRITFDQEI</sequence>
<proteinExistence type="predicted"/>
<dbReference type="InterPro" id="IPR037236">
    <property type="entry name" value="STIV_B116-like_sf"/>
</dbReference>
<dbReference type="Proteomes" id="UP000003748">
    <property type="component" value="Unassembled WGS sequence"/>
</dbReference>
<dbReference type="STRING" id="546275.FUSPEROL_02177"/>
<accession>D4CXS0</accession>